<keyword evidence="22" id="KW-0486">Methionine biosynthesis</keyword>
<dbReference type="Pfam" id="PF03447">
    <property type="entry name" value="NAD_binding_3"/>
    <property type="match status" value="1"/>
</dbReference>
<evidence type="ECO:0000256" key="12">
    <source>
        <dbReference type="ARBA" id="ARBA00022697"/>
    </source>
</evidence>
<comment type="pathway">
    <text evidence="2 28">Amino-acid biosynthesis; L-lysine biosynthesis via DAP pathway; (S)-tetrahydrodipicolinate from L-aspartate: step 1/4.</text>
</comment>
<accession>A0A451DF58</accession>
<evidence type="ECO:0000256" key="11">
    <source>
        <dbReference type="ARBA" id="ARBA00022679"/>
    </source>
</evidence>
<comment type="function">
    <text evidence="24">Bifunctional aspartate kinase and homoserine dehydrogenase that catalyzes the first and the third steps toward the synthesis of lysine, methionine and threonine from aspartate.</text>
</comment>
<dbReference type="InterPro" id="IPR011147">
    <property type="entry name" value="Bifunc_Aspkin/hSer_DH"/>
</dbReference>
<comment type="pathway">
    <text evidence="5 28">Amino-acid biosynthesis; L-methionine biosynthesis via de novo pathway; L-homoserine from L-aspartate: step 3/3.</text>
</comment>
<dbReference type="InterPro" id="IPR045865">
    <property type="entry name" value="ACT-like_dom_sf"/>
</dbReference>
<evidence type="ECO:0000256" key="19">
    <source>
        <dbReference type="ARBA" id="ARBA00023027"/>
    </source>
</evidence>
<evidence type="ECO:0000256" key="26">
    <source>
        <dbReference type="ARBA" id="ARBA00048841"/>
    </source>
</evidence>
<dbReference type="InterPro" id="IPR001048">
    <property type="entry name" value="Asp/Glu/Uridylate_kinase"/>
</dbReference>
<dbReference type="Pfam" id="PF00742">
    <property type="entry name" value="Homoserine_dh"/>
    <property type="match status" value="1"/>
</dbReference>
<organism evidence="32">
    <name type="scientific">Buchnera aphidicola</name>
    <name type="common">Cinara pseudotsugae</name>
    <dbReference type="NCBI Taxonomy" id="2518978"/>
    <lineage>
        <taxon>Bacteria</taxon>
        <taxon>Pseudomonadati</taxon>
        <taxon>Pseudomonadota</taxon>
        <taxon>Gammaproteobacteria</taxon>
        <taxon>Enterobacterales</taxon>
        <taxon>Erwiniaceae</taxon>
        <taxon>Buchnera</taxon>
    </lineage>
</organism>
<evidence type="ECO:0000256" key="7">
    <source>
        <dbReference type="ARBA" id="ARBA00007952"/>
    </source>
</evidence>
<evidence type="ECO:0000256" key="10">
    <source>
        <dbReference type="ARBA" id="ARBA00022605"/>
    </source>
</evidence>
<evidence type="ECO:0000259" key="31">
    <source>
        <dbReference type="Pfam" id="PF03447"/>
    </source>
</evidence>
<evidence type="ECO:0000259" key="30">
    <source>
        <dbReference type="Pfam" id="PF00742"/>
    </source>
</evidence>
<evidence type="ECO:0000256" key="15">
    <source>
        <dbReference type="ARBA" id="ARBA00022777"/>
    </source>
</evidence>
<evidence type="ECO:0000256" key="20">
    <source>
        <dbReference type="ARBA" id="ARBA00023053"/>
    </source>
</evidence>
<dbReference type="AlphaFoldDB" id="A0A451DF58"/>
<dbReference type="UniPathway" id="UPA00051">
    <property type="reaction ID" value="UER00462"/>
</dbReference>
<keyword evidence="19" id="KW-0520">NAD</keyword>
<dbReference type="SUPFAM" id="SSF53633">
    <property type="entry name" value="Carbamate kinase-like"/>
    <property type="match status" value="1"/>
</dbReference>
<evidence type="ECO:0000256" key="23">
    <source>
        <dbReference type="ARBA" id="ARBA00023268"/>
    </source>
</evidence>
<dbReference type="GO" id="GO:0009088">
    <property type="term" value="P:threonine biosynthetic process"/>
    <property type="evidence" value="ECO:0007669"/>
    <property type="project" value="UniProtKB-UniRule"/>
</dbReference>
<comment type="catalytic activity">
    <reaction evidence="26">
        <text>L-homoserine + NADP(+) = L-aspartate 4-semialdehyde + NADPH + H(+)</text>
        <dbReference type="Rhea" id="RHEA:15761"/>
        <dbReference type="ChEBI" id="CHEBI:15378"/>
        <dbReference type="ChEBI" id="CHEBI:57476"/>
        <dbReference type="ChEBI" id="CHEBI:57783"/>
        <dbReference type="ChEBI" id="CHEBI:58349"/>
        <dbReference type="ChEBI" id="CHEBI:537519"/>
        <dbReference type="EC" id="1.1.1.3"/>
    </reaction>
    <physiologicalReaction direction="right-to-left" evidence="26">
        <dbReference type="Rhea" id="RHEA:15763"/>
    </physiologicalReaction>
</comment>
<dbReference type="Pfam" id="PF00696">
    <property type="entry name" value="AA_kinase"/>
    <property type="match status" value="1"/>
</dbReference>
<keyword evidence="18 28" id="KW-0560">Oxidoreductase</keyword>
<keyword evidence="10 28" id="KW-0028">Amino-acid biosynthesis</keyword>
<dbReference type="SUPFAM" id="SSF55021">
    <property type="entry name" value="ACT-like"/>
    <property type="match status" value="1"/>
</dbReference>
<feature type="domain" description="Aspartate/homoserine dehydrogenase NAD-binding" evidence="31">
    <location>
        <begin position="474"/>
        <end position="608"/>
    </location>
</feature>
<dbReference type="InterPro" id="IPR005106">
    <property type="entry name" value="Asp/hSer_DH_NAD-bd"/>
</dbReference>
<keyword evidence="17 28" id="KW-0521">NADP</keyword>
<dbReference type="EMBL" id="LR217727">
    <property type="protein sequence ID" value="VFP85267.1"/>
    <property type="molecule type" value="Genomic_DNA"/>
</dbReference>
<dbReference type="PANTHER" id="PTHR43070:SF3">
    <property type="entry name" value="HOMOSERINE DEHYDROGENASE"/>
    <property type="match status" value="1"/>
</dbReference>
<dbReference type="PIRSF" id="PIRSF000727">
    <property type="entry name" value="ThrA"/>
    <property type="match status" value="1"/>
</dbReference>
<dbReference type="SUPFAM" id="SSF55347">
    <property type="entry name" value="Glyceraldehyde-3-phosphate dehydrogenase-like, C-terminal domain"/>
    <property type="match status" value="1"/>
</dbReference>
<evidence type="ECO:0000256" key="24">
    <source>
        <dbReference type="ARBA" id="ARBA00044938"/>
    </source>
</evidence>
<feature type="domain" description="Homoserine dehydrogenase catalytic" evidence="30">
    <location>
        <begin position="616"/>
        <end position="813"/>
    </location>
</feature>
<evidence type="ECO:0000256" key="3">
    <source>
        <dbReference type="ARBA" id="ARBA00004986"/>
    </source>
</evidence>
<sequence>MKTLKFGGTSLANAKKFIQVSSIIINQTKTNQVSVVLSAPATITNHLEKIIIQCIRNKNIPTEELVILKKFFLNLTKKIYIINKKYPKHHIQKKIVIQCEKLQKLLHSIKLLQKCPDKIYAQIISMGEILSVKIMKELLISYGYEVLIINPVKLILATSNYLRAIVDIHASKKNFKNLNVTKKKIILMPGFIAGNKSQELVVLGRNGSDYSATILSICTNSHTCEIWTDVNGIYTSDPNIISTAKFISEITYQEALELSYFGAKIIHPASVKPLQIHNIPCIIKNTDQPNYPGTLLTTENNKNIDIIKGITYLKNIVFIKIINIKASNQEKFLKKIFEYLSKKNIITYLLNQSLSNNTISFYIQNHPLLNIELKLKKILGIETQNKLLKKILYIKKLSIISVIGYNIKKYNIDILQKICLVVNSFKNKILEISHNTSNISLSIVLYDKHIVNITKKIHDLILFKIIPVNIFLIGVGGVGLKLLDIILMQEKKLKKNFVQLNVNVIANSTTYIKNKKKINLSGWKKKFDKSNKLFFLEKILNLAKKNGYLYPILIDCTASQDIAEKYNTIIKKGFHIITANKKSNSSLFSKYKLIRKIAHTYNKKFFYETHVGAGLPILNNLKNLVQSGDQLIKFQGILSGSMSYIFGKLDDNNTLSDAIKKAQKLGFTEPNPQDDLSGIDVARKLLIIAREFGYHLELSDITIEKILPDSFKKIKNKQEFFSQIKQLNNIFVQKINKAKSKKKVLRFVGTIKKNGSCNIKIKSVDNKNPLYYVKNGENIFVFHTKYYKPIPLILRGYGAGNKVTASGIFSDLLRVIL</sequence>
<keyword evidence="12" id="KW-0791">Threonine biosynthesis</keyword>
<dbReference type="InterPro" id="IPR001342">
    <property type="entry name" value="HDH_cat"/>
</dbReference>
<evidence type="ECO:0000256" key="14">
    <source>
        <dbReference type="ARBA" id="ARBA00022741"/>
    </source>
</evidence>
<dbReference type="UniPathway" id="UPA00034">
    <property type="reaction ID" value="UER00015"/>
</dbReference>
<dbReference type="NCBIfam" id="TIGR00657">
    <property type="entry name" value="asp_kinases"/>
    <property type="match status" value="1"/>
</dbReference>
<evidence type="ECO:0000313" key="32">
    <source>
        <dbReference type="EMBL" id="VFP85267.1"/>
    </source>
</evidence>
<dbReference type="InterPro" id="IPR036393">
    <property type="entry name" value="AceGlu_kinase-like_sf"/>
</dbReference>
<dbReference type="PROSITE" id="PS01042">
    <property type="entry name" value="HOMOSER_DHGENASE"/>
    <property type="match status" value="1"/>
</dbReference>
<comment type="similarity">
    <text evidence="7 28">In the C-terminal section; belongs to the homoserine dehydrogenase family.</text>
</comment>
<gene>
    <name evidence="32" type="primary">thrA</name>
    <name evidence="32" type="ORF">BUCIPSPA2889_134</name>
</gene>
<evidence type="ECO:0000256" key="5">
    <source>
        <dbReference type="ARBA" id="ARBA00005062"/>
    </source>
</evidence>
<evidence type="ECO:0000256" key="22">
    <source>
        <dbReference type="ARBA" id="ARBA00023167"/>
    </source>
</evidence>
<dbReference type="GO" id="GO:0009086">
    <property type="term" value="P:methionine biosynthetic process"/>
    <property type="evidence" value="ECO:0007669"/>
    <property type="project" value="UniProtKB-KW"/>
</dbReference>
<evidence type="ECO:0000256" key="2">
    <source>
        <dbReference type="ARBA" id="ARBA00004766"/>
    </source>
</evidence>
<keyword evidence="21" id="KW-0457">Lysine biosynthesis</keyword>
<dbReference type="Gene3D" id="3.40.1160.10">
    <property type="entry name" value="Acetylglutamate kinase-like"/>
    <property type="match status" value="1"/>
</dbReference>
<comment type="subunit">
    <text evidence="9 28">Homotetramer.</text>
</comment>
<evidence type="ECO:0000256" key="4">
    <source>
        <dbReference type="ARBA" id="ARBA00005056"/>
    </source>
</evidence>
<keyword evidence="23" id="KW-0511">Multifunctional enzyme</keyword>
<dbReference type="GO" id="GO:0004412">
    <property type="term" value="F:homoserine dehydrogenase activity"/>
    <property type="evidence" value="ECO:0007669"/>
    <property type="project" value="UniProtKB-UniRule"/>
</dbReference>
<dbReference type="UniPathway" id="UPA00050">
    <property type="reaction ID" value="UER00063"/>
</dbReference>
<dbReference type="EC" id="2.7.2.4" evidence="28"/>
<evidence type="ECO:0000256" key="27">
    <source>
        <dbReference type="ARBA" id="ARBA00049031"/>
    </source>
</evidence>
<dbReference type="GO" id="GO:0004072">
    <property type="term" value="F:aspartate kinase activity"/>
    <property type="evidence" value="ECO:0007669"/>
    <property type="project" value="UniProtKB-UniRule"/>
</dbReference>
<name>A0A451DF58_9GAMM</name>
<dbReference type="InterPro" id="IPR042199">
    <property type="entry name" value="AsparK_Bifunc_asparK/hSer_DH"/>
</dbReference>
<proteinExistence type="inferred from homology"/>
<dbReference type="InterPro" id="IPR049638">
    <property type="entry name" value="AK-HD"/>
</dbReference>
<dbReference type="GO" id="GO:0009089">
    <property type="term" value="P:lysine biosynthetic process via diaminopimelate"/>
    <property type="evidence" value="ECO:0007669"/>
    <property type="project" value="UniProtKB-UniRule"/>
</dbReference>
<comment type="pathway">
    <text evidence="4 28">Amino-acid biosynthesis; L-threonine biosynthesis; L-threonine from L-aspartate: step 3/5.</text>
</comment>
<feature type="domain" description="Aspartate/glutamate/uridylate kinase" evidence="29">
    <location>
        <begin position="4"/>
        <end position="285"/>
    </location>
</feature>
<dbReference type="Gene3D" id="1.20.120.1320">
    <property type="entry name" value="Aspartokinase, catalytic domain"/>
    <property type="match status" value="1"/>
</dbReference>
<dbReference type="GO" id="GO:0005524">
    <property type="term" value="F:ATP binding"/>
    <property type="evidence" value="ECO:0007669"/>
    <property type="project" value="UniProtKB-UniRule"/>
</dbReference>
<keyword evidence="13" id="KW-0479">Metal-binding</keyword>
<evidence type="ECO:0000256" key="17">
    <source>
        <dbReference type="ARBA" id="ARBA00022857"/>
    </source>
</evidence>
<evidence type="ECO:0000259" key="29">
    <source>
        <dbReference type="Pfam" id="PF00696"/>
    </source>
</evidence>
<dbReference type="InterPro" id="IPR036291">
    <property type="entry name" value="NAD(P)-bd_dom_sf"/>
</dbReference>
<evidence type="ECO:0000256" key="9">
    <source>
        <dbReference type="ARBA" id="ARBA00011881"/>
    </source>
</evidence>
<keyword evidence="15 28" id="KW-0418">Kinase</keyword>
<keyword evidence="11 28" id="KW-0808">Transferase</keyword>
<evidence type="ECO:0000256" key="16">
    <source>
        <dbReference type="ARBA" id="ARBA00022840"/>
    </source>
</evidence>
<keyword evidence="16 28" id="KW-0067">ATP-binding</keyword>
<dbReference type="FunFam" id="3.30.360.10:FF:000006">
    <property type="entry name" value="Bifunctional aspartokinase/homoserine dehydrogenase"/>
    <property type="match status" value="1"/>
</dbReference>
<dbReference type="InterPro" id="IPR001341">
    <property type="entry name" value="Asp_kinase"/>
</dbReference>
<evidence type="ECO:0000256" key="1">
    <source>
        <dbReference type="ARBA" id="ARBA00001920"/>
    </source>
</evidence>
<dbReference type="PANTHER" id="PTHR43070">
    <property type="match status" value="1"/>
</dbReference>
<comment type="similarity">
    <text evidence="8 28">In the N-terminal section; belongs to the aspartokinase family.</text>
</comment>
<keyword evidence="20" id="KW-0915">Sodium</keyword>
<comment type="catalytic activity">
    <reaction evidence="27">
        <text>L-homoserine + NAD(+) = L-aspartate 4-semialdehyde + NADH + H(+)</text>
        <dbReference type="Rhea" id="RHEA:15757"/>
        <dbReference type="ChEBI" id="CHEBI:15378"/>
        <dbReference type="ChEBI" id="CHEBI:57476"/>
        <dbReference type="ChEBI" id="CHEBI:57540"/>
        <dbReference type="ChEBI" id="CHEBI:57945"/>
        <dbReference type="ChEBI" id="CHEBI:537519"/>
        <dbReference type="EC" id="1.1.1.3"/>
    </reaction>
    <physiologicalReaction direction="right-to-left" evidence="27">
        <dbReference type="Rhea" id="RHEA:15759"/>
    </physiologicalReaction>
</comment>
<dbReference type="GO" id="GO:0050661">
    <property type="term" value="F:NADP binding"/>
    <property type="evidence" value="ECO:0007669"/>
    <property type="project" value="UniProtKB-UniRule"/>
</dbReference>
<dbReference type="InterPro" id="IPR019811">
    <property type="entry name" value="HDH_CS"/>
</dbReference>
<evidence type="ECO:0000256" key="8">
    <source>
        <dbReference type="ARBA" id="ARBA00010046"/>
    </source>
</evidence>
<dbReference type="Gene3D" id="3.30.2130.10">
    <property type="entry name" value="VC0802-like"/>
    <property type="match status" value="1"/>
</dbReference>
<reference evidence="32" key="1">
    <citation type="submission" date="2019-02" db="EMBL/GenBank/DDBJ databases">
        <authorList>
            <person name="Manzano-Marin A."/>
            <person name="Manzano-Marin A."/>
        </authorList>
    </citation>
    <scope>NUCLEOTIDE SEQUENCE</scope>
    <source>
        <strain evidence="32">BuCipseudotsugae</strain>
    </source>
</reference>
<dbReference type="GO" id="GO:0046872">
    <property type="term" value="F:metal ion binding"/>
    <property type="evidence" value="ECO:0007669"/>
    <property type="project" value="UniProtKB-KW"/>
</dbReference>
<keyword evidence="14 28" id="KW-0547">Nucleotide-binding</keyword>
<comment type="pathway">
    <text evidence="6 28">Amino-acid biosynthesis; L-threonine biosynthesis; L-threonine from L-aspartate: step 1/5.</text>
</comment>
<evidence type="ECO:0000256" key="25">
    <source>
        <dbReference type="ARBA" id="ARBA00048561"/>
    </source>
</evidence>
<evidence type="ECO:0000256" key="28">
    <source>
        <dbReference type="PIRNR" id="PIRNR000727"/>
    </source>
</evidence>
<dbReference type="EC" id="1.1.1.3" evidence="28"/>
<protein>
    <recommendedName>
        <fullName evidence="28">Bifunctional aspartokinase/homoserine dehydrogenase</fullName>
    </recommendedName>
    <domain>
        <recommendedName>
            <fullName evidence="28">Aspartokinase</fullName>
            <ecNumber evidence="28">2.7.2.4</ecNumber>
        </recommendedName>
    </domain>
    <domain>
        <recommendedName>
            <fullName evidence="28">Homoserine dehydrogenase</fullName>
            <ecNumber evidence="28">1.1.1.3</ecNumber>
        </recommendedName>
    </domain>
</protein>
<comment type="cofactor">
    <cofactor evidence="1">
        <name>a metal cation</name>
        <dbReference type="ChEBI" id="CHEBI:25213"/>
    </cofactor>
</comment>
<dbReference type="NCBIfam" id="NF006959">
    <property type="entry name" value="PRK09436.1"/>
    <property type="match status" value="1"/>
</dbReference>
<evidence type="ECO:0000256" key="6">
    <source>
        <dbReference type="ARBA" id="ARBA00005139"/>
    </source>
</evidence>
<evidence type="ECO:0000256" key="13">
    <source>
        <dbReference type="ARBA" id="ARBA00022723"/>
    </source>
</evidence>
<comment type="pathway">
    <text evidence="3 28">Amino-acid biosynthesis; L-methionine biosynthesis via de novo pathway; L-homoserine from L-aspartate: step 1/3.</text>
</comment>
<comment type="catalytic activity">
    <reaction evidence="25">
        <text>L-aspartate + ATP = 4-phospho-L-aspartate + ADP</text>
        <dbReference type="Rhea" id="RHEA:23776"/>
        <dbReference type="ChEBI" id="CHEBI:29991"/>
        <dbReference type="ChEBI" id="CHEBI:30616"/>
        <dbReference type="ChEBI" id="CHEBI:57535"/>
        <dbReference type="ChEBI" id="CHEBI:456216"/>
        <dbReference type="EC" id="2.7.2.4"/>
    </reaction>
    <physiologicalReaction direction="left-to-right" evidence="25">
        <dbReference type="Rhea" id="RHEA:23777"/>
    </physiologicalReaction>
</comment>
<evidence type="ECO:0000256" key="18">
    <source>
        <dbReference type="ARBA" id="ARBA00023002"/>
    </source>
</evidence>
<dbReference type="SUPFAM" id="SSF51735">
    <property type="entry name" value="NAD(P)-binding Rossmann-fold domains"/>
    <property type="match status" value="1"/>
</dbReference>
<evidence type="ECO:0000256" key="21">
    <source>
        <dbReference type="ARBA" id="ARBA00023154"/>
    </source>
</evidence>
<dbReference type="GO" id="GO:0009090">
    <property type="term" value="P:homoserine biosynthetic process"/>
    <property type="evidence" value="ECO:0007669"/>
    <property type="project" value="UniProtKB-ARBA"/>
</dbReference>
<dbReference type="Gene3D" id="3.40.50.720">
    <property type="entry name" value="NAD(P)-binding Rossmann-like Domain"/>
    <property type="match status" value="1"/>
</dbReference>
<dbReference type="Gene3D" id="3.30.360.10">
    <property type="entry name" value="Dihydrodipicolinate Reductase, domain 2"/>
    <property type="match status" value="1"/>
</dbReference>